<dbReference type="OMA" id="EQECKFS"/>
<dbReference type="Pfam" id="PF25610">
    <property type="entry name" value="HR1_TOCA"/>
    <property type="match status" value="1"/>
</dbReference>
<feature type="coiled-coil region" evidence="15">
    <location>
        <begin position="340"/>
        <end position="367"/>
    </location>
</feature>
<dbReference type="GO" id="GO:0005856">
    <property type="term" value="C:cytoskeleton"/>
    <property type="evidence" value="ECO:0007669"/>
    <property type="project" value="UniProtKB-SubCell"/>
</dbReference>
<dbReference type="PROSITE" id="PS51741">
    <property type="entry name" value="F_BAR"/>
    <property type="match status" value="1"/>
</dbReference>
<evidence type="ECO:0000313" key="19">
    <source>
        <dbReference type="Ensembl" id="ENSGACP00000021874.2"/>
    </source>
</evidence>
<dbReference type="SUPFAM" id="SSF50044">
    <property type="entry name" value="SH3-domain"/>
    <property type="match status" value="1"/>
</dbReference>
<dbReference type="Bgee" id="ENSGACG00000016566">
    <property type="expression patterns" value="Expressed in intestinal epithelial cell and 12 other cell types or tissues"/>
</dbReference>
<evidence type="ECO:0000256" key="3">
    <source>
        <dbReference type="ARBA" id="ARBA00004544"/>
    </source>
</evidence>
<dbReference type="CDD" id="cd11911">
    <property type="entry name" value="SH3_CIP4-like"/>
    <property type="match status" value="1"/>
</dbReference>
<dbReference type="InterPro" id="IPR001060">
    <property type="entry name" value="FCH_dom"/>
</dbReference>
<evidence type="ECO:0000256" key="7">
    <source>
        <dbReference type="ARBA" id="ARBA00022490"/>
    </source>
</evidence>
<dbReference type="InParanoid" id="G3PW85"/>
<dbReference type="GO" id="GO:0007165">
    <property type="term" value="P:signal transduction"/>
    <property type="evidence" value="ECO:0007669"/>
    <property type="project" value="InterPro"/>
</dbReference>
<dbReference type="Gene3D" id="2.30.30.40">
    <property type="entry name" value="SH3 Domains"/>
    <property type="match status" value="1"/>
</dbReference>
<dbReference type="InterPro" id="IPR057870">
    <property type="entry name" value="HR1_TOCA"/>
</dbReference>
<dbReference type="InterPro" id="IPR036028">
    <property type="entry name" value="SH3-like_dom_sf"/>
</dbReference>
<dbReference type="GO" id="GO:0005938">
    <property type="term" value="C:cell cortex"/>
    <property type="evidence" value="ECO:0007669"/>
    <property type="project" value="UniProtKB-SubCell"/>
</dbReference>
<dbReference type="Gene3D" id="6.10.140.470">
    <property type="match status" value="1"/>
</dbReference>
<evidence type="ECO:0000256" key="1">
    <source>
        <dbReference type="ARBA" id="ARBA00004236"/>
    </source>
</evidence>
<feature type="domain" description="SH3" evidence="16">
    <location>
        <begin position="475"/>
        <end position="535"/>
    </location>
</feature>
<dbReference type="GO" id="GO:0005764">
    <property type="term" value="C:lysosome"/>
    <property type="evidence" value="ECO:0007669"/>
    <property type="project" value="UniProtKB-SubCell"/>
</dbReference>
<dbReference type="Pfam" id="PF00018">
    <property type="entry name" value="SH3_1"/>
    <property type="match status" value="1"/>
</dbReference>
<dbReference type="SMART" id="SM00326">
    <property type="entry name" value="SH3"/>
    <property type="match status" value="1"/>
</dbReference>
<dbReference type="eggNOG" id="KOG3565">
    <property type="taxonomic scope" value="Eukaryota"/>
</dbReference>
<feature type="domain" description="F-BAR" evidence="17">
    <location>
        <begin position="3"/>
        <end position="271"/>
    </location>
</feature>
<keyword evidence="10" id="KW-0446">Lipid-binding</keyword>
<dbReference type="PROSITE" id="PS50002">
    <property type="entry name" value="SH3"/>
    <property type="match status" value="1"/>
</dbReference>
<accession>G3PW85</accession>
<dbReference type="SUPFAM" id="SSF103657">
    <property type="entry name" value="BAR/IMD domain-like"/>
    <property type="match status" value="1"/>
</dbReference>
<dbReference type="InterPro" id="IPR031160">
    <property type="entry name" value="F_BAR_dom"/>
</dbReference>
<dbReference type="GeneTree" id="ENSGT00950000183047"/>
<comment type="subcellular location">
    <subcellularLocation>
        <location evidence="1">Cell membrane</location>
    </subcellularLocation>
    <subcellularLocation>
        <location evidence="3">Cytoplasm</location>
        <location evidence="3">Cell cortex</location>
    </subcellularLocation>
    <subcellularLocation>
        <location evidence="2">Lysosome</location>
    </subcellularLocation>
</comment>
<reference evidence="19" key="2">
    <citation type="submission" date="2025-08" db="UniProtKB">
        <authorList>
            <consortium name="Ensembl"/>
        </authorList>
    </citation>
    <scope>IDENTIFICATION</scope>
</reference>
<dbReference type="GO" id="GO:0006897">
    <property type="term" value="P:endocytosis"/>
    <property type="evidence" value="ECO:0007669"/>
    <property type="project" value="UniProtKB-KW"/>
</dbReference>
<evidence type="ECO:0000256" key="12">
    <source>
        <dbReference type="ARBA" id="ARBA00023228"/>
    </source>
</evidence>
<dbReference type="SMART" id="SM00055">
    <property type="entry name" value="FCH"/>
    <property type="match status" value="1"/>
</dbReference>
<keyword evidence="7" id="KW-0963">Cytoplasm</keyword>
<evidence type="ECO:0000256" key="10">
    <source>
        <dbReference type="ARBA" id="ARBA00023121"/>
    </source>
</evidence>
<comment type="similarity">
    <text evidence="4">Belongs to the FNBP1 family.</text>
</comment>
<dbReference type="Ensembl" id="ENSGACT00000021915.2">
    <property type="protein sequence ID" value="ENSGACP00000021874.2"/>
    <property type="gene ID" value="ENSGACG00000016566.2"/>
</dbReference>
<dbReference type="FunFam" id="1.20.1270.60:FF:000002">
    <property type="entry name" value="Formin-binding protein 1-like isoform 1"/>
    <property type="match status" value="1"/>
</dbReference>
<dbReference type="InterPro" id="IPR001452">
    <property type="entry name" value="SH3_domain"/>
</dbReference>
<evidence type="ECO:0000256" key="15">
    <source>
        <dbReference type="SAM" id="Coils"/>
    </source>
</evidence>
<dbReference type="GO" id="GO:0008289">
    <property type="term" value="F:lipid binding"/>
    <property type="evidence" value="ECO:0007669"/>
    <property type="project" value="UniProtKB-KW"/>
</dbReference>
<feature type="domain" description="REM-1" evidence="18">
    <location>
        <begin position="333"/>
        <end position="410"/>
    </location>
</feature>
<reference evidence="19 20" key="1">
    <citation type="journal article" date="2021" name="G3 (Bethesda)">
        <title>Improved contiguity of the threespine stickleback genome using long-read sequencing.</title>
        <authorList>
            <person name="Nath S."/>
            <person name="Shaw D.E."/>
            <person name="White M.A."/>
        </authorList>
    </citation>
    <scope>NUCLEOTIDE SEQUENCE [LARGE SCALE GENOMIC DNA]</scope>
    <source>
        <strain evidence="19 20">Lake Benthic</strain>
    </source>
</reference>
<dbReference type="PANTHER" id="PTHR15735:SF17">
    <property type="entry name" value="CDC42-INTERACTING PROTEIN 4"/>
    <property type="match status" value="1"/>
</dbReference>
<protein>
    <submittedName>
        <fullName evidence="19">Thyroid hormone receptor interactor 10</fullName>
    </submittedName>
</protein>
<evidence type="ECO:0000256" key="6">
    <source>
        <dbReference type="ARBA" id="ARBA00022475"/>
    </source>
</evidence>
<dbReference type="Gene3D" id="1.20.1270.60">
    <property type="entry name" value="Arfaptin homology (AH) domain/BAR domain"/>
    <property type="match status" value="1"/>
</dbReference>
<keyword evidence="6" id="KW-1003">Cell membrane</keyword>
<keyword evidence="12" id="KW-0458">Lysosome</keyword>
<feature type="coiled-coil region" evidence="15">
    <location>
        <begin position="103"/>
        <end position="206"/>
    </location>
</feature>
<evidence type="ECO:0000256" key="11">
    <source>
        <dbReference type="ARBA" id="ARBA00023136"/>
    </source>
</evidence>
<evidence type="ECO:0000256" key="9">
    <source>
        <dbReference type="ARBA" id="ARBA00023054"/>
    </source>
</evidence>
<keyword evidence="9 14" id="KW-0175">Coiled coil</keyword>
<evidence type="ECO:0000259" key="16">
    <source>
        <dbReference type="PROSITE" id="PS50002"/>
    </source>
</evidence>
<dbReference type="PROSITE" id="PS51860">
    <property type="entry name" value="REM_1"/>
    <property type="match status" value="1"/>
</dbReference>
<name>G3PW85_GASAC</name>
<sequence>IAYQRCSVLLTLQDQYDQIDKHTLTGLDLVDRYIKFVKERTEIEQNYAKQLRSLSKKYAKRGSKEEQESKFSNHASLQEILNELNDYAGQRELIAENMTTGICVELNKYLQELKQERKTVRRDGGGEKAQQVLEGSFKQLESTKKRYAKEWAEAEKATQQAEKIESDLNATKIDVEKAKLHAHNRMHTAEECRNDYAAQLQKYNKEQNAYYYSQIPQIFNQKMQDMDERRIRRLAGGYCQFSDIEKNVLPIITKCLDGISAAGMKINEKQDSMLFIEQHKSGFERPADIDFEDYTQGIKPATSDSSLNPPKVRAKLWPFTKKTKAPAAEDFSHLPPEQRKKRLQGKIDDITKELQKTQDQSEALEKMKGVYEHSPQMGDPSSLEPQISETAQSIGRLTGELAKYEPAVALVLQDAYRSFFVISSARLQSVSVRVDTLSKLRELTRLDRCVSSVVAAHESQGLYSEFDDEFEDIETPVGQCVALYTFEGNSEGTVSVTEGEMLSIMENDKGDGWMRVLRGSGEEGYIPSSYVKHSP</sequence>
<evidence type="ECO:0000256" key="13">
    <source>
        <dbReference type="PROSITE-ProRule" id="PRU00192"/>
    </source>
</evidence>
<dbReference type="Pfam" id="PF00611">
    <property type="entry name" value="FCH"/>
    <property type="match status" value="1"/>
</dbReference>
<evidence type="ECO:0000259" key="17">
    <source>
        <dbReference type="PROSITE" id="PS51741"/>
    </source>
</evidence>
<dbReference type="InterPro" id="IPR011072">
    <property type="entry name" value="HR1_rho-bd"/>
</dbReference>
<evidence type="ECO:0000256" key="4">
    <source>
        <dbReference type="ARBA" id="ARBA00009426"/>
    </source>
</evidence>
<dbReference type="GO" id="GO:0005886">
    <property type="term" value="C:plasma membrane"/>
    <property type="evidence" value="ECO:0007669"/>
    <property type="project" value="UniProtKB-SubCell"/>
</dbReference>
<keyword evidence="8" id="KW-0254">Endocytosis</keyword>
<keyword evidence="20" id="KW-1185">Reference proteome</keyword>
<keyword evidence="5 13" id="KW-0728">SH3 domain</keyword>
<dbReference type="CDD" id="cd07653">
    <property type="entry name" value="F-BAR_CIP4-like"/>
    <property type="match status" value="1"/>
</dbReference>
<keyword evidence="11" id="KW-0472">Membrane</keyword>
<dbReference type="Proteomes" id="UP000007635">
    <property type="component" value="Chromosome IX"/>
</dbReference>
<dbReference type="AlphaFoldDB" id="G3PW85"/>
<evidence type="ECO:0000259" key="18">
    <source>
        <dbReference type="PROSITE" id="PS51860"/>
    </source>
</evidence>
<organism evidence="19 20">
    <name type="scientific">Gasterosteus aculeatus aculeatus</name>
    <name type="common">three-spined stickleback</name>
    <dbReference type="NCBI Taxonomy" id="481459"/>
    <lineage>
        <taxon>Eukaryota</taxon>
        <taxon>Metazoa</taxon>
        <taxon>Chordata</taxon>
        <taxon>Craniata</taxon>
        <taxon>Vertebrata</taxon>
        <taxon>Euteleostomi</taxon>
        <taxon>Actinopterygii</taxon>
        <taxon>Neopterygii</taxon>
        <taxon>Teleostei</taxon>
        <taxon>Neoteleostei</taxon>
        <taxon>Acanthomorphata</taxon>
        <taxon>Eupercaria</taxon>
        <taxon>Perciformes</taxon>
        <taxon>Cottioidei</taxon>
        <taxon>Gasterosteales</taxon>
        <taxon>Gasterosteidae</taxon>
        <taxon>Gasterosteus</taxon>
    </lineage>
</organism>
<dbReference type="STRING" id="69293.ENSGACP00000021874"/>
<reference evidence="19" key="3">
    <citation type="submission" date="2025-09" db="UniProtKB">
        <authorList>
            <consortium name="Ensembl"/>
        </authorList>
    </citation>
    <scope>IDENTIFICATION</scope>
</reference>
<dbReference type="InterPro" id="IPR027267">
    <property type="entry name" value="AH/BAR_dom_sf"/>
</dbReference>
<evidence type="ECO:0000256" key="2">
    <source>
        <dbReference type="ARBA" id="ARBA00004371"/>
    </source>
</evidence>
<evidence type="ECO:0000313" key="20">
    <source>
        <dbReference type="Proteomes" id="UP000007635"/>
    </source>
</evidence>
<dbReference type="PANTHER" id="PTHR15735">
    <property type="entry name" value="FCH AND DOUBLE SH3 DOMAINS PROTEIN"/>
    <property type="match status" value="1"/>
</dbReference>
<proteinExistence type="inferred from homology"/>
<evidence type="ECO:0000256" key="14">
    <source>
        <dbReference type="PROSITE-ProRule" id="PRU01077"/>
    </source>
</evidence>
<evidence type="ECO:0000256" key="5">
    <source>
        <dbReference type="ARBA" id="ARBA00022443"/>
    </source>
</evidence>
<evidence type="ECO:0000256" key="8">
    <source>
        <dbReference type="ARBA" id="ARBA00022583"/>
    </source>
</evidence>